<comment type="caution">
    <text evidence="1">The sequence shown here is derived from an EMBL/GenBank/DDBJ whole genome shotgun (WGS) entry which is preliminary data.</text>
</comment>
<keyword evidence="2" id="KW-1185">Reference proteome</keyword>
<organism evidence="1 2">
    <name type="scientific">Rugosimonospora acidiphila</name>
    <dbReference type="NCBI Taxonomy" id="556531"/>
    <lineage>
        <taxon>Bacteria</taxon>
        <taxon>Bacillati</taxon>
        <taxon>Actinomycetota</taxon>
        <taxon>Actinomycetes</taxon>
        <taxon>Micromonosporales</taxon>
        <taxon>Micromonosporaceae</taxon>
        <taxon>Rugosimonospora</taxon>
    </lineage>
</organism>
<gene>
    <name evidence="1" type="ORF">GCM10023322_26740</name>
</gene>
<dbReference type="EMBL" id="BAABJQ010000006">
    <property type="protein sequence ID" value="GAA5184696.1"/>
    <property type="molecule type" value="Genomic_DNA"/>
</dbReference>
<evidence type="ECO:0000313" key="1">
    <source>
        <dbReference type="EMBL" id="GAA5184696.1"/>
    </source>
</evidence>
<protein>
    <submittedName>
        <fullName evidence="1">Uncharacterized protein</fullName>
    </submittedName>
</protein>
<sequence length="108" mass="12734">MARVRDERLCWLAVRDQLDRRSRRRSLLGRLVGNFTPTGRGLGVDLTRGSVKGRMMRYSFAVEDVAQRLTPEERQVLRSTGQVPDWFLNAVERRFHELRRRPRRDATP</sequence>
<accession>A0ABP9RS67</accession>
<dbReference type="Proteomes" id="UP001501570">
    <property type="component" value="Unassembled WGS sequence"/>
</dbReference>
<dbReference type="RefSeq" id="WP_345629374.1">
    <property type="nucleotide sequence ID" value="NZ_BAABJQ010000006.1"/>
</dbReference>
<proteinExistence type="predicted"/>
<name>A0ABP9RS67_9ACTN</name>
<evidence type="ECO:0000313" key="2">
    <source>
        <dbReference type="Proteomes" id="UP001501570"/>
    </source>
</evidence>
<reference evidence="2" key="1">
    <citation type="journal article" date="2019" name="Int. J. Syst. Evol. Microbiol.">
        <title>The Global Catalogue of Microorganisms (GCM) 10K type strain sequencing project: providing services to taxonomists for standard genome sequencing and annotation.</title>
        <authorList>
            <consortium name="The Broad Institute Genomics Platform"/>
            <consortium name="The Broad Institute Genome Sequencing Center for Infectious Disease"/>
            <person name="Wu L."/>
            <person name="Ma J."/>
        </authorList>
    </citation>
    <scope>NUCLEOTIDE SEQUENCE [LARGE SCALE GENOMIC DNA]</scope>
    <source>
        <strain evidence="2">JCM 18304</strain>
    </source>
</reference>